<dbReference type="PROSITE" id="PS50216">
    <property type="entry name" value="DHHC"/>
    <property type="match status" value="1"/>
</dbReference>
<dbReference type="Pfam" id="PF01529">
    <property type="entry name" value="DHHC"/>
    <property type="match status" value="1"/>
</dbReference>
<dbReference type="InterPro" id="IPR001594">
    <property type="entry name" value="Palmitoyltrfase_DHHC"/>
</dbReference>
<comment type="subcellular location">
    <subcellularLocation>
        <location evidence="1">Membrane</location>
        <topology evidence="1">Multi-pass membrane protein</topology>
    </subcellularLocation>
</comment>
<dbReference type="EMBL" id="CAXLJM020000033">
    <property type="protein sequence ID" value="CAL8102067.1"/>
    <property type="molecule type" value="Genomic_DNA"/>
</dbReference>
<dbReference type="PANTHER" id="PTHR22883:SF23">
    <property type="entry name" value="PALMITOYLTRANSFERASE ZDHHC6"/>
    <property type="match status" value="1"/>
</dbReference>
<comment type="domain">
    <text evidence="8">The DHHC domain is required for palmitoyltransferase activity.</text>
</comment>
<reference evidence="10 11" key="1">
    <citation type="submission" date="2024-08" db="EMBL/GenBank/DDBJ databases">
        <authorList>
            <person name="Cucini C."/>
            <person name="Frati F."/>
        </authorList>
    </citation>
    <scope>NUCLEOTIDE SEQUENCE [LARGE SCALE GENOMIC DNA]</scope>
</reference>
<evidence type="ECO:0000256" key="7">
    <source>
        <dbReference type="ARBA" id="ARBA00038298"/>
    </source>
</evidence>
<feature type="transmembrane region" description="Helical" evidence="8">
    <location>
        <begin position="74"/>
        <end position="95"/>
    </location>
</feature>
<dbReference type="InterPro" id="IPR039859">
    <property type="entry name" value="PFA4/ZDH16/20/ERF2-like"/>
</dbReference>
<evidence type="ECO:0000313" key="10">
    <source>
        <dbReference type="EMBL" id="CAL8102067.1"/>
    </source>
</evidence>
<accession>A0ABP1QGE1</accession>
<sequence>MFSKGDSNSYSWRLKQWWNTVARPKFAKPMIEVHPITAQLGAYAFVGIASLLTYLYGTFLVIPEVLTDYPGVLLTSLQILTTVLLLGVLSNLYLVRKRKSTISGRLLIQPVVKPMSNNITSLDVDCQLREKAKHLGEHFTPTPFGEGHNWHICAACEVFVPPRTWHCHVCNNCILRRDHHCVFTACCIGEENQCNFLGLLFYLGVGSTLSSIFCFIYFVYWKEMSVWWYFFRLFVMMYTIIFDFSTMQILATLSTFGQTAAWGVFIYYFALALKGQTSSDAHRKISRTAPGAGHISYKNLSNFLGPFPLLRILWPFYKPMRVDYGQPKYQNEELDRKGL</sequence>
<keyword evidence="5 8" id="KW-0472">Membrane</keyword>
<feature type="transmembrane region" description="Helical" evidence="8">
    <location>
        <begin position="249"/>
        <end position="270"/>
    </location>
</feature>
<dbReference type="EC" id="2.3.1.225" evidence="8"/>
<evidence type="ECO:0000259" key="9">
    <source>
        <dbReference type="Pfam" id="PF01529"/>
    </source>
</evidence>
<evidence type="ECO:0000256" key="6">
    <source>
        <dbReference type="ARBA" id="ARBA00023315"/>
    </source>
</evidence>
<gene>
    <name evidence="10" type="ORF">ODALV1_LOCUS11036</name>
</gene>
<evidence type="ECO:0000256" key="5">
    <source>
        <dbReference type="ARBA" id="ARBA00023136"/>
    </source>
</evidence>
<dbReference type="PANTHER" id="PTHR22883">
    <property type="entry name" value="ZINC FINGER DHHC DOMAIN CONTAINING PROTEIN"/>
    <property type="match status" value="1"/>
</dbReference>
<evidence type="ECO:0000256" key="4">
    <source>
        <dbReference type="ARBA" id="ARBA00022989"/>
    </source>
</evidence>
<keyword evidence="3 8" id="KW-0812">Transmembrane</keyword>
<proteinExistence type="inferred from homology"/>
<keyword evidence="2 8" id="KW-0808">Transferase</keyword>
<evidence type="ECO:0000256" key="3">
    <source>
        <dbReference type="ARBA" id="ARBA00022692"/>
    </source>
</evidence>
<protein>
    <recommendedName>
        <fullName evidence="8">Palmitoyltransferase</fullName>
        <ecNumber evidence="8">2.3.1.225</ecNumber>
    </recommendedName>
</protein>
<dbReference type="Proteomes" id="UP001642540">
    <property type="component" value="Unassembled WGS sequence"/>
</dbReference>
<evidence type="ECO:0000313" key="11">
    <source>
        <dbReference type="Proteomes" id="UP001642540"/>
    </source>
</evidence>
<evidence type="ECO:0000256" key="2">
    <source>
        <dbReference type="ARBA" id="ARBA00022679"/>
    </source>
</evidence>
<organism evidence="10 11">
    <name type="scientific">Orchesella dallaii</name>
    <dbReference type="NCBI Taxonomy" id="48710"/>
    <lineage>
        <taxon>Eukaryota</taxon>
        <taxon>Metazoa</taxon>
        <taxon>Ecdysozoa</taxon>
        <taxon>Arthropoda</taxon>
        <taxon>Hexapoda</taxon>
        <taxon>Collembola</taxon>
        <taxon>Entomobryomorpha</taxon>
        <taxon>Entomobryoidea</taxon>
        <taxon>Orchesellidae</taxon>
        <taxon>Orchesellinae</taxon>
        <taxon>Orchesella</taxon>
    </lineage>
</organism>
<keyword evidence="4 8" id="KW-1133">Transmembrane helix</keyword>
<comment type="caution">
    <text evidence="10">The sequence shown here is derived from an EMBL/GenBank/DDBJ whole genome shotgun (WGS) entry which is preliminary data.</text>
</comment>
<keyword evidence="6 8" id="KW-0012">Acyltransferase</keyword>
<comment type="catalytic activity">
    <reaction evidence="8">
        <text>L-cysteinyl-[protein] + hexadecanoyl-CoA = S-hexadecanoyl-L-cysteinyl-[protein] + CoA</text>
        <dbReference type="Rhea" id="RHEA:36683"/>
        <dbReference type="Rhea" id="RHEA-COMP:10131"/>
        <dbReference type="Rhea" id="RHEA-COMP:11032"/>
        <dbReference type="ChEBI" id="CHEBI:29950"/>
        <dbReference type="ChEBI" id="CHEBI:57287"/>
        <dbReference type="ChEBI" id="CHEBI:57379"/>
        <dbReference type="ChEBI" id="CHEBI:74151"/>
        <dbReference type="EC" id="2.3.1.225"/>
    </reaction>
</comment>
<evidence type="ECO:0000256" key="8">
    <source>
        <dbReference type="RuleBase" id="RU079119"/>
    </source>
</evidence>
<comment type="similarity">
    <text evidence="7">Belongs to the DHHC palmitoyltransferase family. PFA5 subfamily.</text>
</comment>
<keyword evidence="11" id="KW-1185">Reference proteome</keyword>
<name>A0ABP1QGE1_9HEXA</name>
<feature type="transmembrane region" description="Helical" evidence="8">
    <location>
        <begin position="40"/>
        <end position="62"/>
    </location>
</feature>
<feature type="domain" description="Palmitoyltransferase DHHC" evidence="9">
    <location>
        <begin position="149"/>
        <end position="282"/>
    </location>
</feature>
<evidence type="ECO:0000256" key="1">
    <source>
        <dbReference type="ARBA" id="ARBA00004141"/>
    </source>
</evidence>
<feature type="transmembrane region" description="Helical" evidence="8">
    <location>
        <begin position="199"/>
        <end position="220"/>
    </location>
</feature>
<feature type="transmembrane region" description="Helical" evidence="8">
    <location>
        <begin position="226"/>
        <end position="242"/>
    </location>
</feature>